<dbReference type="STRING" id="555512.SAMN04487993_102557"/>
<dbReference type="Proteomes" id="UP000199093">
    <property type="component" value="Unassembled WGS sequence"/>
</dbReference>
<gene>
    <name evidence="2" type="ORF">SAMN04487993_102557</name>
</gene>
<sequence>MSHHMHQSLPSWPRPIRRMALAKAFGEPCPDPAAVPMGPCAGHGHGAAPDHETGLTCGEGAASASTDHPVCARPGEGAGIFLSPEGIRQHVGSLFTPAPRLRPRAPASQKADLSQERAQDVVALPEQYGGTGRPKWRVSGAAGGPPNPAEGRQSRRAPCPDFTRPRASDPSMILGHPQEPGSRPPPARPVRGGLTQGSDRASPPCDR</sequence>
<evidence type="ECO:0000256" key="1">
    <source>
        <dbReference type="SAM" id="MobiDB-lite"/>
    </source>
</evidence>
<evidence type="ECO:0000313" key="2">
    <source>
        <dbReference type="EMBL" id="SDJ30770.1"/>
    </source>
</evidence>
<name>A0A1G8SQ79_9RHOB</name>
<keyword evidence="3" id="KW-1185">Reference proteome</keyword>
<protein>
    <submittedName>
        <fullName evidence="2">Uncharacterized protein</fullName>
    </submittedName>
</protein>
<reference evidence="2 3" key="1">
    <citation type="submission" date="2016-10" db="EMBL/GenBank/DDBJ databases">
        <authorList>
            <person name="de Groot N.N."/>
        </authorList>
    </citation>
    <scope>NUCLEOTIDE SEQUENCE [LARGE SCALE GENOMIC DNA]</scope>
    <source>
        <strain evidence="2 3">DSM 26424</strain>
    </source>
</reference>
<proteinExistence type="predicted"/>
<organism evidence="2 3">
    <name type="scientific">Salipiger marinus</name>
    <dbReference type="NCBI Taxonomy" id="555512"/>
    <lineage>
        <taxon>Bacteria</taxon>
        <taxon>Pseudomonadati</taxon>
        <taxon>Pseudomonadota</taxon>
        <taxon>Alphaproteobacteria</taxon>
        <taxon>Rhodobacterales</taxon>
        <taxon>Roseobacteraceae</taxon>
        <taxon>Salipiger</taxon>
    </lineage>
</organism>
<feature type="region of interest" description="Disordered" evidence="1">
    <location>
        <begin position="96"/>
        <end position="207"/>
    </location>
</feature>
<dbReference type="AlphaFoldDB" id="A0A1G8SQ79"/>
<evidence type="ECO:0000313" key="3">
    <source>
        <dbReference type="Proteomes" id="UP000199093"/>
    </source>
</evidence>
<feature type="region of interest" description="Disordered" evidence="1">
    <location>
        <begin position="46"/>
        <end position="70"/>
    </location>
</feature>
<accession>A0A1G8SQ79</accession>
<dbReference type="EMBL" id="FNEJ01000025">
    <property type="protein sequence ID" value="SDJ30770.1"/>
    <property type="molecule type" value="Genomic_DNA"/>
</dbReference>